<evidence type="ECO:0000256" key="6">
    <source>
        <dbReference type="ARBA" id="ARBA00022777"/>
    </source>
</evidence>
<dbReference type="Gene3D" id="3.30.565.10">
    <property type="entry name" value="Histidine kinase-like ATPase, C-terminal domain"/>
    <property type="match status" value="1"/>
</dbReference>
<dbReference type="PRINTS" id="PR00344">
    <property type="entry name" value="BCTRLSENSOR"/>
</dbReference>
<name>A0A931G8R0_9BACT</name>
<dbReference type="PROSITE" id="PS50109">
    <property type="entry name" value="HIS_KIN"/>
    <property type="match status" value="1"/>
</dbReference>
<dbReference type="EC" id="2.7.13.3" evidence="2"/>
<evidence type="ECO:0000256" key="3">
    <source>
        <dbReference type="ARBA" id="ARBA00022553"/>
    </source>
</evidence>
<comment type="caution">
    <text evidence="11">The sequence shown here is derived from an EMBL/GenBank/DDBJ whole genome shotgun (WGS) entry which is preliminary data.</text>
</comment>
<dbReference type="InterPro" id="IPR003594">
    <property type="entry name" value="HATPase_dom"/>
</dbReference>
<evidence type="ECO:0000256" key="2">
    <source>
        <dbReference type="ARBA" id="ARBA00012438"/>
    </source>
</evidence>
<dbReference type="AlphaFoldDB" id="A0A931G8R0"/>
<dbReference type="GO" id="GO:0005524">
    <property type="term" value="F:ATP binding"/>
    <property type="evidence" value="ECO:0007669"/>
    <property type="project" value="UniProtKB-KW"/>
</dbReference>
<keyword evidence="9" id="KW-1133">Transmembrane helix</keyword>
<feature type="transmembrane region" description="Helical" evidence="9">
    <location>
        <begin position="32"/>
        <end position="51"/>
    </location>
</feature>
<dbReference type="InterPro" id="IPR005467">
    <property type="entry name" value="His_kinase_dom"/>
</dbReference>
<evidence type="ECO:0000256" key="1">
    <source>
        <dbReference type="ARBA" id="ARBA00000085"/>
    </source>
</evidence>
<feature type="domain" description="Histidine kinase" evidence="10">
    <location>
        <begin position="247"/>
        <end position="463"/>
    </location>
</feature>
<feature type="transmembrane region" description="Helical" evidence="9">
    <location>
        <begin position="192"/>
        <end position="215"/>
    </location>
</feature>
<proteinExistence type="predicted"/>
<dbReference type="SMART" id="SM00387">
    <property type="entry name" value="HATPase_c"/>
    <property type="match status" value="1"/>
</dbReference>
<evidence type="ECO:0000259" key="10">
    <source>
        <dbReference type="PROSITE" id="PS50109"/>
    </source>
</evidence>
<dbReference type="EMBL" id="JACCQK010000366">
    <property type="protein sequence ID" value="MBG0779580.1"/>
    <property type="molecule type" value="Genomic_DNA"/>
</dbReference>
<evidence type="ECO:0000256" key="5">
    <source>
        <dbReference type="ARBA" id="ARBA00022741"/>
    </source>
</evidence>
<dbReference type="SUPFAM" id="SSF55874">
    <property type="entry name" value="ATPase domain of HSP90 chaperone/DNA topoisomerase II/histidine kinase"/>
    <property type="match status" value="1"/>
</dbReference>
<keyword evidence="7" id="KW-0067">ATP-binding</keyword>
<evidence type="ECO:0000256" key="9">
    <source>
        <dbReference type="SAM" id="Phobius"/>
    </source>
</evidence>
<dbReference type="Gene3D" id="1.10.287.130">
    <property type="match status" value="1"/>
</dbReference>
<dbReference type="InterPro" id="IPR003661">
    <property type="entry name" value="HisK_dim/P_dom"/>
</dbReference>
<evidence type="ECO:0000313" key="12">
    <source>
        <dbReference type="Proteomes" id="UP000706172"/>
    </source>
</evidence>
<evidence type="ECO:0000256" key="8">
    <source>
        <dbReference type="ARBA" id="ARBA00023012"/>
    </source>
</evidence>
<evidence type="ECO:0000256" key="4">
    <source>
        <dbReference type="ARBA" id="ARBA00022679"/>
    </source>
</evidence>
<dbReference type="SUPFAM" id="SSF47384">
    <property type="entry name" value="Homodimeric domain of signal transducing histidine kinase"/>
    <property type="match status" value="1"/>
</dbReference>
<keyword evidence="9" id="KW-0812">Transmembrane</keyword>
<comment type="catalytic activity">
    <reaction evidence="1">
        <text>ATP + protein L-histidine = ADP + protein N-phospho-L-histidine.</text>
        <dbReference type="EC" id="2.7.13.3"/>
    </reaction>
</comment>
<dbReference type="Proteomes" id="UP000706172">
    <property type="component" value="Unassembled WGS sequence"/>
</dbReference>
<dbReference type="CDD" id="cd18774">
    <property type="entry name" value="PDC2_HK_sensor"/>
    <property type="match status" value="1"/>
</dbReference>
<dbReference type="Pfam" id="PF02518">
    <property type="entry name" value="HATPase_c"/>
    <property type="match status" value="1"/>
</dbReference>
<evidence type="ECO:0000313" key="11">
    <source>
        <dbReference type="EMBL" id="MBG0779580.1"/>
    </source>
</evidence>
<dbReference type="PANTHER" id="PTHR43065">
    <property type="entry name" value="SENSOR HISTIDINE KINASE"/>
    <property type="match status" value="1"/>
</dbReference>
<dbReference type="InterPro" id="IPR036890">
    <property type="entry name" value="HATPase_C_sf"/>
</dbReference>
<reference evidence="11" key="1">
    <citation type="submission" date="2020-07" db="EMBL/GenBank/DDBJ databases">
        <title>Severe corrosion of carbon steel in oil field produced water can be linked to methanogenic archaea containing a special type of NiFe hydrogenase.</title>
        <authorList>
            <person name="Lahme S."/>
            <person name="Mand J."/>
            <person name="Longwell J."/>
            <person name="Smith R."/>
            <person name="Enning D."/>
        </authorList>
    </citation>
    <scope>NUCLEOTIDE SEQUENCE</scope>
    <source>
        <strain evidence="11">MIC098Bin6</strain>
    </source>
</reference>
<keyword evidence="5" id="KW-0547">Nucleotide-binding</keyword>
<dbReference type="InterPro" id="IPR036097">
    <property type="entry name" value="HisK_dim/P_sf"/>
</dbReference>
<organism evidence="11 12">
    <name type="scientific">Desulfotignum balticum</name>
    <dbReference type="NCBI Taxonomy" id="115781"/>
    <lineage>
        <taxon>Bacteria</taxon>
        <taxon>Pseudomonadati</taxon>
        <taxon>Thermodesulfobacteriota</taxon>
        <taxon>Desulfobacteria</taxon>
        <taxon>Desulfobacterales</taxon>
        <taxon>Desulfobacteraceae</taxon>
        <taxon>Desulfotignum</taxon>
    </lineage>
</organism>
<dbReference type="SMART" id="SM00388">
    <property type="entry name" value="HisKA"/>
    <property type="match status" value="1"/>
</dbReference>
<accession>A0A931G8R0</accession>
<dbReference type="CDD" id="cd00082">
    <property type="entry name" value="HisKA"/>
    <property type="match status" value="1"/>
</dbReference>
<dbReference type="PANTHER" id="PTHR43065:SF46">
    <property type="entry name" value="C4-DICARBOXYLATE TRANSPORT SENSOR PROTEIN DCTB"/>
    <property type="match status" value="1"/>
</dbReference>
<dbReference type="InterPro" id="IPR004358">
    <property type="entry name" value="Sig_transdc_His_kin-like_C"/>
</dbReference>
<keyword evidence="4" id="KW-0808">Transferase</keyword>
<gene>
    <name evidence="11" type="ORF">H0S81_06600</name>
</gene>
<evidence type="ECO:0000256" key="7">
    <source>
        <dbReference type="ARBA" id="ARBA00022840"/>
    </source>
</evidence>
<keyword evidence="9" id="KW-0472">Membrane</keyword>
<protein>
    <recommendedName>
        <fullName evidence="2">histidine kinase</fullName>
        <ecNumber evidence="2">2.7.13.3</ecNumber>
    </recommendedName>
</protein>
<keyword evidence="3" id="KW-0597">Phosphoprotein</keyword>
<sequence length="499" mass="55089">MTPFQRLKPAFWTLPDDPGNHSGLNLKRKWKLIVLLTSILALSPLIIMTLVDFNLTRRTIETESNTRMLSSLQTLARIMGASLSENPSTACAETLWQKAFHQLNTRRHNDLFLIDAAGDLVTPSFHYGRDPGLNALDPRLLTQTDGILDLQTPDGTAVLAGYVKITGTPLTLVQLRPADWLKDLWLKPRLKLLWFLCVSIVLIVLSIMGMATYLVNRIHVTERRRIEALHHEEHANRLASIGRLASGVAHEINNPLDIINQKTGLIVDLLTLKKQTRPDPRVLPLAEDVLVAVKRCGTITRQLLDFARHMEPSTEPVDIEEVISQVLALVETDARHRGIAIRVAPIPAVPGFECDRSSLLQIFLNLAENAITAMASKGVLTIDVSIQKTGYVTIRVADTGKGISPEELPKIFEPFYTSRSDRWGAGLGLAITYGLIREMGGDITVKSTVGKGTRFVLTLPVKAVRQTASDGSLQLPKSEIPVKTANENNTKGAVHVTKQ</sequence>
<dbReference type="GO" id="GO:0000155">
    <property type="term" value="F:phosphorelay sensor kinase activity"/>
    <property type="evidence" value="ECO:0007669"/>
    <property type="project" value="InterPro"/>
</dbReference>
<keyword evidence="8" id="KW-0902">Two-component regulatory system</keyword>
<keyword evidence="6" id="KW-0418">Kinase</keyword>